<keyword evidence="3" id="KW-1185">Reference proteome</keyword>
<evidence type="ECO:0000259" key="1">
    <source>
        <dbReference type="Pfam" id="PF13471"/>
    </source>
</evidence>
<evidence type="ECO:0000313" key="3">
    <source>
        <dbReference type="Proteomes" id="UP000010473"/>
    </source>
</evidence>
<proteinExistence type="predicted"/>
<dbReference type="HOGENOM" id="CLU_2289927_0_0_3"/>
<dbReference type="NCBIfam" id="NF033537">
    <property type="entry name" value="lasso_biosyn_B2"/>
    <property type="match status" value="1"/>
</dbReference>
<dbReference type="EMBL" id="CP003653">
    <property type="protein sequence ID" value="AFZ34579.1"/>
    <property type="molecule type" value="Genomic_DNA"/>
</dbReference>
<dbReference type="InterPro" id="IPR032708">
    <property type="entry name" value="McjB_C"/>
</dbReference>
<gene>
    <name evidence="2" type="ordered locus">Sta7437_0999</name>
</gene>
<dbReference type="STRING" id="111780.Sta7437_0999"/>
<dbReference type="KEGG" id="scs:Sta7437_0999"/>
<accession>K9XR81</accession>
<dbReference type="InterPro" id="IPR053521">
    <property type="entry name" value="McjB-like"/>
</dbReference>
<name>K9XR81_STAC7</name>
<reference evidence="3" key="1">
    <citation type="journal article" date="2013" name="Proc. Natl. Acad. Sci. U.S.A.">
        <title>Improving the coverage of the cyanobacterial phylum using diversity-driven genome sequencing.</title>
        <authorList>
            <person name="Shih P.M."/>
            <person name="Wu D."/>
            <person name="Latifi A."/>
            <person name="Axen S.D."/>
            <person name="Fewer D.P."/>
            <person name="Talla E."/>
            <person name="Calteau A."/>
            <person name="Cai F."/>
            <person name="Tandeau de Marsac N."/>
            <person name="Rippka R."/>
            <person name="Herdman M."/>
            <person name="Sivonen K."/>
            <person name="Coursin T."/>
            <person name="Laurent T."/>
            <person name="Goodwin L."/>
            <person name="Nolan M."/>
            <person name="Davenport K.W."/>
            <person name="Han C.S."/>
            <person name="Rubin E.M."/>
            <person name="Eisen J.A."/>
            <person name="Woyke T."/>
            <person name="Gugger M."/>
            <person name="Kerfeld C.A."/>
        </authorList>
    </citation>
    <scope>NUCLEOTIDE SEQUENCE [LARGE SCALE GENOMIC DNA]</scope>
    <source>
        <strain evidence="3">ATCC 29371 / PCC 7437</strain>
    </source>
</reference>
<feature type="domain" description="Microcin J25-processing protein McjB C-terminal" evidence="1">
    <location>
        <begin position="24"/>
        <end position="96"/>
    </location>
</feature>
<dbReference type="eggNOG" id="ENOG502ZPQ6">
    <property type="taxonomic scope" value="Bacteria"/>
</dbReference>
<dbReference type="Pfam" id="PF13471">
    <property type="entry name" value="Transglut_core3"/>
    <property type="match status" value="1"/>
</dbReference>
<organism evidence="2 3">
    <name type="scientific">Stanieria cyanosphaera (strain ATCC 29371 / PCC 7437)</name>
    <dbReference type="NCBI Taxonomy" id="111780"/>
    <lineage>
        <taxon>Bacteria</taxon>
        <taxon>Bacillati</taxon>
        <taxon>Cyanobacteriota</taxon>
        <taxon>Cyanophyceae</taxon>
        <taxon>Pleurocapsales</taxon>
        <taxon>Dermocarpellaceae</taxon>
        <taxon>Stanieria</taxon>
    </lineage>
</organism>
<dbReference type="Proteomes" id="UP000010473">
    <property type="component" value="Chromosome"/>
</dbReference>
<sequence>MALEALQTPGESKSAIWTPELKQAIRQRVIAIAWTAKIHPLRPKCLHRSLVLYNWLREQGITPKLEVGWGDKIGHAWVTYNDIVLNDRADIANVTPRLSRV</sequence>
<protein>
    <recommendedName>
        <fullName evidence="1">Microcin J25-processing protein McjB C-terminal domain-containing protein</fullName>
    </recommendedName>
</protein>
<evidence type="ECO:0000313" key="2">
    <source>
        <dbReference type="EMBL" id="AFZ34579.1"/>
    </source>
</evidence>
<dbReference type="AlphaFoldDB" id="K9XR81"/>